<name>A0A0N9HYB3_9PSEU</name>
<dbReference type="InterPro" id="IPR043504">
    <property type="entry name" value="Peptidase_S1_PA_chymotrypsin"/>
</dbReference>
<evidence type="ECO:0000313" key="6">
    <source>
        <dbReference type="Proteomes" id="UP000063699"/>
    </source>
</evidence>
<proteinExistence type="inferred from homology"/>
<dbReference type="PANTHER" id="PTHR24276:SF98">
    <property type="entry name" value="FI18310P1-RELATED"/>
    <property type="match status" value="1"/>
</dbReference>
<keyword evidence="5" id="KW-0645">Protease</keyword>
<dbReference type="InterPro" id="IPR050430">
    <property type="entry name" value="Peptidase_S1"/>
</dbReference>
<feature type="signal peptide" evidence="3">
    <location>
        <begin position="1"/>
        <end position="26"/>
    </location>
</feature>
<evidence type="ECO:0000256" key="1">
    <source>
        <dbReference type="ARBA" id="ARBA00007664"/>
    </source>
</evidence>
<evidence type="ECO:0000256" key="3">
    <source>
        <dbReference type="SAM" id="SignalP"/>
    </source>
</evidence>
<dbReference type="SUPFAM" id="SSF50494">
    <property type="entry name" value="Trypsin-like serine proteases"/>
    <property type="match status" value="1"/>
</dbReference>
<dbReference type="InterPro" id="IPR009003">
    <property type="entry name" value="Peptidase_S1_PA"/>
</dbReference>
<dbReference type="STRING" id="860235.AOZ06_29510"/>
<evidence type="ECO:0000256" key="2">
    <source>
        <dbReference type="ARBA" id="ARBA00023157"/>
    </source>
</evidence>
<dbReference type="RefSeq" id="WP_054292384.1">
    <property type="nucleotide sequence ID" value="NZ_CP012752.1"/>
</dbReference>
<dbReference type="SMART" id="SM00020">
    <property type="entry name" value="Tryp_SPc"/>
    <property type="match status" value="1"/>
</dbReference>
<reference evidence="5 6" key="1">
    <citation type="submission" date="2015-07" db="EMBL/GenBank/DDBJ databases">
        <title>Genome sequencing of Kibdelosporangium phytohabitans.</title>
        <authorList>
            <person name="Qin S."/>
            <person name="Xing K."/>
        </authorList>
    </citation>
    <scope>NUCLEOTIDE SEQUENCE [LARGE SCALE GENOMIC DNA]</scope>
    <source>
        <strain evidence="5 6">KLBMP1111</strain>
    </source>
</reference>
<dbReference type="PROSITE" id="PS50240">
    <property type="entry name" value="TRYPSIN_DOM"/>
    <property type="match status" value="1"/>
</dbReference>
<dbReference type="InterPro" id="IPR001314">
    <property type="entry name" value="Peptidase_S1A"/>
</dbReference>
<dbReference type="GO" id="GO:0006508">
    <property type="term" value="P:proteolysis"/>
    <property type="evidence" value="ECO:0007669"/>
    <property type="project" value="UniProtKB-KW"/>
</dbReference>
<dbReference type="Pfam" id="PF00089">
    <property type="entry name" value="Trypsin"/>
    <property type="match status" value="1"/>
</dbReference>
<feature type="chain" id="PRO_5006035630" evidence="3">
    <location>
        <begin position="27"/>
        <end position="259"/>
    </location>
</feature>
<accession>A0A0N9HYB3</accession>
<dbReference type="PANTHER" id="PTHR24276">
    <property type="entry name" value="POLYSERASE-RELATED"/>
    <property type="match status" value="1"/>
</dbReference>
<sequence>MMLRSLAAVLSAAIAVVLASTAPALATSAPPDGKGVLYQPDIVGGSPAPAYSFAVSLQSLSGSHFCGASVVHANWAITARHCVAGKSPGSVQARVGSNNRTTGGQVVGVTSITTHPSHDIAVIGLTTVNALYPPIVIAASSGAVGTPTRIMGWGQTCPSPGGCGAPIQLQQLNTSIVADSGCAGINNAQEICTSNPGGVAGACYGDSGGPQVKTAGGAWQLIGATSRSGGGSVCAVAPSIYMDVPHFRPWIQGVTGLPL</sequence>
<organism evidence="5 6">
    <name type="scientific">Kibdelosporangium phytohabitans</name>
    <dbReference type="NCBI Taxonomy" id="860235"/>
    <lineage>
        <taxon>Bacteria</taxon>
        <taxon>Bacillati</taxon>
        <taxon>Actinomycetota</taxon>
        <taxon>Actinomycetes</taxon>
        <taxon>Pseudonocardiales</taxon>
        <taxon>Pseudonocardiaceae</taxon>
        <taxon>Kibdelosporangium</taxon>
    </lineage>
</organism>
<feature type="domain" description="Peptidase S1" evidence="4">
    <location>
        <begin position="42"/>
        <end position="256"/>
    </location>
</feature>
<dbReference type="GO" id="GO:0004252">
    <property type="term" value="F:serine-type endopeptidase activity"/>
    <property type="evidence" value="ECO:0007669"/>
    <property type="project" value="InterPro"/>
</dbReference>
<keyword evidence="6" id="KW-1185">Reference proteome</keyword>
<dbReference type="AlphaFoldDB" id="A0A0N9HYB3"/>
<dbReference type="PRINTS" id="PR00722">
    <property type="entry name" value="CHYMOTRYPSIN"/>
</dbReference>
<protein>
    <submittedName>
        <fullName evidence="5">Serine protease</fullName>
    </submittedName>
</protein>
<comment type="similarity">
    <text evidence="1">Belongs to the peptidase S1 family.</text>
</comment>
<keyword evidence="5" id="KW-0378">Hydrolase</keyword>
<dbReference type="Proteomes" id="UP000063699">
    <property type="component" value="Chromosome"/>
</dbReference>
<keyword evidence="3" id="KW-0732">Signal</keyword>
<keyword evidence="2" id="KW-1015">Disulfide bond</keyword>
<dbReference type="OrthoDB" id="3657335at2"/>
<gene>
    <name evidence="5" type="ORF">AOZ06_29510</name>
</gene>
<evidence type="ECO:0000259" key="4">
    <source>
        <dbReference type="PROSITE" id="PS50240"/>
    </source>
</evidence>
<dbReference type="Gene3D" id="2.40.10.10">
    <property type="entry name" value="Trypsin-like serine proteases"/>
    <property type="match status" value="1"/>
</dbReference>
<dbReference type="KEGG" id="kphy:AOZ06_29510"/>
<evidence type="ECO:0000313" key="5">
    <source>
        <dbReference type="EMBL" id="ALG10481.1"/>
    </source>
</evidence>
<dbReference type="CDD" id="cd00190">
    <property type="entry name" value="Tryp_SPc"/>
    <property type="match status" value="1"/>
</dbReference>
<dbReference type="InterPro" id="IPR001254">
    <property type="entry name" value="Trypsin_dom"/>
</dbReference>
<dbReference type="EMBL" id="CP012752">
    <property type="protein sequence ID" value="ALG10481.1"/>
    <property type="molecule type" value="Genomic_DNA"/>
</dbReference>